<dbReference type="EnsemblMetazoa" id="GPPI003430-RA">
    <property type="protein sequence ID" value="GPPI003430-PA"/>
    <property type="gene ID" value="GPPI003430"/>
</dbReference>
<proteinExistence type="predicted"/>
<protein>
    <submittedName>
        <fullName evidence="1">Uncharacterized protein</fullName>
    </submittedName>
</protein>
<evidence type="ECO:0000313" key="1">
    <source>
        <dbReference type="EnsemblMetazoa" id="GPPI003430-PA"/>
    </source>
</evidence>
<sequence length="82" mass="9009">MVAYHSPSFVIIRHDPLSSTIVRHRQLPPSILVIYHTSPFATTGYRLLSNGHGALPSTIVRYLSLSSDIVRCCSISSVTVQS</sequence>
<reference evidence="1" key="2">
    <citation type="submission" date="2020-05" db="UniProtKB">
        <authorList>
            <consortium name="EnsemblMetazoa"/>
        </authorList>
    </citation>
    <scope>IDENTIFICATION</scope>
    <source>
        <strain evidence="1">IAEA</strain>
    </source>
</reference>
<name>A0A1B0AP13_9MUSC</name>
<dbReference type="EMBL" id="JXJN01001108">
    <property type="status" value="NOT_ANNOTATED_CDS"/>
    <property type="molecule type" value="Genomic_DNA"/>
</dbReference>
<dbReference type="AlphaFoldDB" id="A0A1B0AP13"/>
<dbReference type="VEuPathDB" id="VectorBase:GPPI003430"/>
<accession>A0A1B0AP13</accession>
<keyword evidence="2" id="KW-1185">Reference proteome</keyword>
<reference evidence="2" key="1">
    <citation type="submission" date="2015-01" db="EMBL/GenBank/DDBJ databases">
        <authorList>
            <person name="Aksoy S."/>
            <person name="Warren W."/>
            <person name="Wilson R.K."/>
        </authorList>
    </citation>
    <scope>NUCLEOTIDE SEQUENCE [LARGE SCALE GENOMIC DNA]</scope>
    <source>
        <strain evidence="2">IAEA</strain>
    </source>
</reference>
<organism evidence="1 2">
    <name type="scientific">Glossina palpalis gambiensis</name>
    <dbReference type="NCBI Taxonomy" id="67801"/>
    <lineage>
        <taxon>Eukaryota</taxon>
        <taxon>Metazoa</taxon>
        <taxon>Ecdysozoa</taxon>
        <taxon>Arthropoda</taxon>
        <taxon>Hexapoda</taxon>
        <taxon>Insecta</taxon>
        <taxon>Pterygota</taxon>
        <taxon>Neoptera</taxon>
        <taxon>Endopterygota</taxon>
        <taxon>Diptera</taxon>
        <taxon>Brachycera</taxon>
        <taxon>Muscomorpha</taxon>
        <taxon>Hippoboscoidea</taxon>
        <taxon>Glossinidae</taxon>
        <taxon>Glossina</taxon>
    </lineage>
</organism>
<evidence type="ECO:0000313" key="2">
    <source>
        <dbReference type="Proteomes" id="UP000092460"/>
    </source>
</evidence>
<dbReference type="Proteomes" id="UP000092460">
    <property type="component" value="Unassembled WGS sequence"/>
</dbReference>